<dbReference type="GO" id="GO:0010181">
    <property type="term" value="F:FMN binding"/>
    <property type="evidence" value="ECO:0007669"/>
    <property type="project" value="InterPro"/>
</dbReference>
<dbReference type="OrthoDB" id="9784165at2"/>
<evidence type="ECO:0000259" key="8">
    <source>
        <dbReference type="SMART" id="SM00900"/>
    </source>
</evidence>
<feature type="transmembrane region" description="Helical" evidence="7">
    <location>
        <begin position="7"/>
        <end position="32"/>
    </location>
</feature>
<sequence length="224" mass="24385">MTTNKKAILTSGITLGLFALVGVVLLVVVQWFTKDQIIENQRQTKLQRLQEVVPASLYDNDMLATISQQSLALKGLGSVANIYTAKQGDDVTAIVYEVVSTQGYSGPINLLVAVDQQGALTGVRVVTHKETPGLGDKIDTNKSDWILEFVGKSLENPTEALWKVRKDGGEFDQFTGATITPRAVVNAVREVLKFHQVYYEASNNNDYTGATRLMPAKADPAGNN</sequence>
<evidence type="ECO:0000256" key="3">
    <source>
        <dbReference type="ARBA" id="ARBA00022630"/>
    </source>
</evidence>
<dbReference type="EMBL" id="QGKL01000042">
    <property type="protein sequence ID" value="PWQ94005.1"/>
    <property type="molecule type" value="Genomic_DNA"/>
</dbReference>
<dbReference type="GO" id="GO:0009055">
    <property type="term" value="F:electron transfer activity"/>
    <property type="evidence" value="ECO:0007669"/>
    <property type="project" value="InterPro"/>
</dbReference>
<keyword evidence="6" id="KW-1278">Translocase</keyword>
<dbReference type="GO" id="GO:0022900">
    <property type="term" value="P:electron transport chain"/>
    <property type="evidence" value="ECO:0007669"/>
    <property type="project" value="UniProtKB-UniRule"/>
</dbReference>
<comment type="subcellular location">
    <subcellularLocation>
        <location evidence="6">Cell inner membrane</location>
        <topology evidence="6">Single-pass membrane protein</topology>
    </subcellularLocation>
</comment>
<dbReference type="SMART" id="SM00900">
    <property type="entry name" value="FMN_bind"/>
    <property type="match status" value="1"/>
</dbReference>
<keyword evidence="6" id="KW-0997">Cell inner membrane</keyword>
<dbReference type="PANTHER" id="PTHR36118:SF1">
    <property type="entry name" value="ION-TRANSLOCATING OXIDOREDUCTASE COMPLEX SUBUNIT G"/>
    <property type="match status" value="1"/>
</dbReference>
<feature type="domain" description="FMN-binding" evidence="8">
    <location>
        <begin position="103"/>
        <end position="195"/>
    </location>
</feature>
<keyword evidence="1 6" id="KW-0813">Transport</keyword>
<comment type="similarity">
    <text evidence="6">Belongs to the RnfG family.</text>
</comment>
<organism evidence="9 10">
    <name type="scientific">Leucothrix arctica</name>
    <dbReference type="NCBI Taxonomy" id="1481894"/>
    <lineage>
        <taxon>Bacteria</taxon>
        <taxon>Pseudomonadati</taxon>
        <taxon>Pseudomonadota</taxon>
        <taxon>Gammaproteobacteria</taxon>
        <taxon>Thiotrichales</taxon>
        <taxon>Thiotrichaceae</taxon>
        <taxon>Leucothrix</taxon>
    </lineage>
</organism>
<dbReference type="NCBIfam" id="NF002519">
    <property type="entry name" value="PRK01908.1"/>
    <property type="match status" value="1"/>
</dbReference>
<dbReference type="GO" id="GO:0005886">
    <property type="term" value="C:plasma membrane"/>
    <property type="evidence" value="ECO:0007669"/>
    <property type="project" value="UniProtKB-SubCell"/>
</dbReference>
<dbReference type="InterPro" id="IPR007329">
    <property type="entry name" value="FMN-bd"/>
</dbReference>
<keyword evidence="4 6" id="KW-0288">FMN</keyword>
<keyword evidence="6 7" id="KW-0472">Membrane</keyword>
<dbReference type="EC" id="7.-.-.-" evidence="6"/>
<dbReference type="PANTHER" id="PTHR36118">
    <property type="entry name" value="ION-TRANSLOCATING OXIDOREDUCTASE COMPLEX SUBUNIT G"/>
    <property type="match status" value="1"/>
</dbReference>
<dbReference type="AlphaFoldDB" id="A0A317C5R6"/>
<evidence type="ECO:0000256" key="6">
    <source>
        <dbReference type="HAMAP-Rule" id="MF_00479"/>
    </source>
</evidence>
<keyword evidence="3 6" id="KW-0285">Flavoprotein</keyword>
<evidence type="ECO:0000256" key="7">
    <source>
        <dbReference type="SAM" id="Phobius"/>
    </source>
</evidence>
<evidence type="ECO:0000256" key="1">
    <source>
        <dbReference type="ARBA" id="ARBA00022448"/>
    </source>
</evidence>
<protein>
    <recommendedName>
        <fullName evidence="6">Ion-translocating oxidoreductase complex subunit G</fullName>
        <ecNumber evidence="6">7.-.-.-</ecNumber>
    </recommendedName>
    <alternativeName>
        <fullName evidence="6">Rnf electron transport complex subunit G</fullName>
    </alternativeName>
</protein>
<gene>
    <name evidence="6" type="primary">rnfG</name>
    <name evidence="9" type="ORF">DKT75_18725</name>
</gene>
<keyword evidence="6" id="KW-1003">Cell membrane</keyword>
<keyword evidence="2 6" id="KW-0597">Phosphoprotein</keyword>
<keyword evidence="5 6" id="KW-0249">Electron transport</keyword>
<feature type="modified residue" description="FMN phosphoryl threonine" evidence="6">
    <location>
        <position position="178"/>
    </location>
</feature>
<keyword evidence="6 7" id="KW-0812">Transmembrane</keyword>
<evidence type="ECO:0000313" key="9">
    <source>
        <dbReference type="EMBL" id="PWQ94005.1"/>
    </source>
</evidence>
<dbReference type="InterPro" id="IPR010209">
    <property type="entry name" value="Ion_transpt_RnfG/RsxG"/>
</dbReference>
<comment type="cofactor">
    <cofactor evidence="6">
        <name>FMN</name>
        <dbReference type="ChEBI" id="CHEBI:58210"/>
    </cofactor>
</comment>
<evidence type="ECO:0000256" key="5">
    <source>
        <dbReference type="ARBA" id="ARBA00022982"/>
    </source>
</evidence>
<dbReference type="PIRSF" id="PIRSF006091">
    <property type="entry name" value="E_trnsport_RnfG"/>
    <property type="match status" value="1"/>
</dbReference>
<evidence type="ECO:0000256" key="4">
    <source>
        <dbReference type="ARBA" id="ARBA00022643"/>
    </source>
</evidence>
<evidence type="ECO:0000256" key="2">
    <source>
        <dbReference type="ARBA" id="ARBA00022553"/>
    </source>
</evidence>
<dbReference type="HAMAP" id="MF_00479">
    <property type="entry name" value="RsxG_RnfG"/>
    <property type="match status" value="1"/>
</dbReference>
<dbReference type="Proteomes" id="UP000245506">
    <property type="component" value="Unassembled WGS sequence"/>
</dbReference>
<comment type="caution">
    <text evidence="9">The sequence shown here is derived from an EMBL/GenBank/DDBJ whole genome shotgun (WGS) entry which is preliminary data.</text>
</comment>
<accession>A0A317C5R6</accession>
<reference evidence="9 10" key="1">
    <citation type="submission" date="2018-05" db="EMBL/GenBank/DDBJ databases">
        <title>Leucothrix arctica sp. nov., isolated from Arctic seawater.</title>
        <authorList>
            <person name="Choi A."/>
            <person name="Baek K."/>
        </authorList>
    </citation>
    <scope>NUCLEOTIDE SEQUENCE [LARGE SCALE GENOMIC DNA]</scope>
    <source>
        <strain evidence="9 10">IMCC9719</strain>
    </source>
</reference>
<dbReference type="NCBIfam" id="TIGR01947">
    <property type="entry name" value="rnfG"/>
    <property type="match status" value="1"/>
</dbReference>
<comment type="function">
    <text evidence="6">Part of a membrane-bound complex that couples electron transfer with translocation of ions across the membrane.</text>
</comment>
<proteinExistence type="inferred from homology"/>
<comment type="subunit">
    <text evidence="6">The complex is composed of six subunits: RnfA, RnfB, RnfC, RnfD, RnfE and RnfG.</text>
</comment>
<dbReference type="Pfam" id="PF04205">
    <property type="entry name" value="FMN_bind"/>
    <property type="match status" value="1"/>
</dbReference>
<keyword evidence="10" id="KW-1185">Reference proteome</keyword>
<keyword evidence="6 7" id="KW-1133">Transmembrane helix</keyword>
<name>A0A317C5R6_9GAMM</name>
<evidence type="ECO:0000313" key="10">
    <source>
        <dbReference type="Proteomes" id="UP000245506"/>
    </source>
</evidence>